<protein>
    <submittedName>
        <fullName evidence="2">Uncharacterized protein</fullName>
    </submittedName>
</protein>
<evidence type="ECO:0000313" key="2">
    <source>
        <dbReference type="EMBL" id="CEK54121.1"/>
    </source>
</evidence>
<reference evidence="2" key="1">
    <citation type="submission" date="2014-12" db="EMBL/GenBank/DDBJ databases">
        <title>Insight into the proteome of Arion vulgaris.</title>
        <authorList>
            <person name="Aradska J."/>
            <person name="Bulat T."/>
            <person name="Smidak R."/>
            <person name="Sarate P."/>
            <person name="Gangsoo J."/>
            <person name="Sialana F."/>
            <person name="Bilban M."/>
            <person name="Lubec G."/>
        </authorList>
    </citation>
    <scope>NUCLEOTIDE SEQUENCE</scope>
    <source>
        <tissue evidence="2">Skin</tissue>
    </source>
</reference>
<feature type="compositionally biased region" description="Basic and acidic residues" evidence="1">
    <location>
        <begin position="1"/>
        <end position="15"/>
    </location>
</feature>
<organism evidence="2">
    <name type="scientific">Arion vulgaris</name>
    <dbReference type="NCBI Taxonomy" id="1028688"/>
    <lineage>
        <taxon>Eukaryota</taxon>
        <taxon>Metazoa</taxon>
        <taxon>Spiralia</taxon>
        <taxon>Lophotrochozoa</taxon>
        <taxon>Mollusca</taxon>
        <taxon>Gastropoda</taxon>
        <taxon>Heterobranchia</taxon>
        <taxon>Euthyneura</taxon>
        <taxon>Panpulmonata</taxon>
        <taxon>Eupulmonata</taxon>
        <taxon>Stylommatophora</taxon>
        <taxon>Helicina</taxon>
        <taxon>Arionoidea</taxon>
        <taxon>Arionidae</taxon>
        <taxon>Arion</taxon>
    </lineage>
</organism>
<feature type="non-terminal residue" evidence="2">
    <location>
        <position position="1"/>
    </location>
</feature>
<dbReference type="EMBL" id="HACG01007256">
    <property type="protein sequence ID" value="CEK54121.1"/>
    <property type="molecule type" value="Transcribed_RNA"/>
</dbReference>
<feature type="non-terminal residue" evidence="2">
    <location>
        <position position="191"/>
    </location>
</feature>
<sequence>KMLDTDSIKPPDRARITAGSQQGQQPDIGRVNEIKDRLQNDDNDAIEISLNKSKKVQNNASIYKSENTRSSSQKIQDDIQTKIVIIKPNDVDRTVTPVHATKNEEETVQDDCVEVSKNTTYEDVTFPVFVEYGKPGDPGENGEETLFGVNELTAADKEKKNKDFENHYFDEWVSRKIAIHRSLSDHRPLQC</sequence>
<dbReference type="AlphaFoldDB" id="A0A0B6YE96"/>
<gene>
    <name evidence="2" type="primary">ORF21999</name>
</gene>
<accession>A0A0B6YE96</accession>
<name>A0A0B6YE96_9EUPU</name>
<feature type="region of interest" description="Disordered" evidence="1">
    <location>
        <begin position="1"/>
        <end position="30"/>
    </location>
</feature>
<proteinExistence type="predicted"/>
<evidence type="ECO:0000256" key="1">
    <source>
        <dbReference type="SAM" id="MobiDB-lite"/>
    </source>
</evidence>